<organism evidence="2 3">
    <name type="scientific">Capsaspora owczarzaki (strain ATCC 30864)</name>
    <dbReference type="NCBI Taxonomy" id="595528"/>
    <lineage>
        <taxon>Eukaryota</taxon>
        <taxon>Filasterea</taxon>
        <taxon>Capsaspora</taxon>
    </lineage>
</organism>
<gene>
    <name evidence="2" type="ORF">CAOG_009427</name>
</gene>
<reference evidence="3" key="1">
    <citation type="submission" date="2011-02" db="EMBL/GenBank/DDBJ databases">
        <title>The Genome Sequence of Capsaspora owczarzaki ATCC 30864.</title>
        <authorList>
            <person name="Russ C."/>
            <person name="Cuomo C."/>
            <person name="Burger G."/>
            <person name="Gray M.W."/>
            <person name="Holland P.W.H."/>
            <person name="King N."/>
            <person name="Lang F.B.F."/>
            <person name="Roger A.J."/>
            <person name="Ruiz-Trillo I."/>
            <person name="Young S.K."/>
            <person name="Zeng Q."/>
            <person name="Gargeya S."/>
            <person name="Alvarado L."/>
            <person name="Berlin A."/>
            <person name="Chapman S.B."/>
            <person name="Chen Z."/>
            <person name="Freedman E."/>
            <person name="Gellesch M."/>
            <person name="Goldberg J."/>
            <person name="Griggs A."/>
            <person name="Gujja S."/>
            <person name="Heilman E."/>
            <person name="Heiman D."/>
            <person name="Howarth C."/>
            <person name="Mehta T."/>
            <person name="Neiman D."/>
            <person name="Pearson M."/>
            <person name="Roberts A."/>
            <person name="Saif S."/>
            <person name="Shea T."/>
            <person name="Shenoy N."/>
            <person name="Sisk P."/>
            <person name="Stolte C."/>
            <person name="Sykes S."/>
            <person name="White J."/>
            <person name="Yandava C."/>
            <person name="Haas B."/>
            <person name="Nusbaum C."/>
            <person name="Birren B."/>
        </authorList>
    </citation>
    <scope>NUCLEOTIDE SEQUENCE</scope>
    <source>
        <strain evidence="3">ATCC 30864</strain>
    </source>
</reference>
<feature type="region of interest" description="Disordered" evidence="1">
    <location>
        <begin position="67"/>
        <end position="90"/>
    </location>
</feature>
<dbReference type="EMBL" id="KE346361">
    <property type="protein sequence ID" value="KJE90045.1"/>
    <property type="molecule type" value="Genomic_DNA"/>
</dbReference>
<dbReference type="Proteomes" id="UP000008743">
    <property type="component" value="Unassembled WGS sequence"/>
</dbReference>
<evidence type="ECO:0000256" key="1">
    <source>
        <dbReference type="SAM" id="MobiDB-lite"/>
    </source>
</evidence>
<sequence length="233" mass="25871">MLQRPGNLGSHEVHHQVCMADIVKDVQLARQPRLLEFGVKLFTGRNWDGSVARAMDEKKPRLVAWAGGRRGSGSSTGVSVDFEQGGGRHKRHGRFAGARHMPHWRHALHASASLKQVVICDVVDTAEPNHGGDEPRCWAIDGECVCPLVTHRPFHVERRPCRSLRNRIPSAQPRRQRGSSGARSRCCGNDRRRGRPRLLLLRARFVAAFRGSSGRAQRNGEGLQGGRENTPVV</sequence>
<name>A0A0D2WJ73_CAPO3</name>
<keyword evidence="3" id="KW-1185">Reference proteome</keyword>
<dbReference type="InParanoid" id="A0A0D2WJ73"/>
<feature type="compositionally biased region" description="Low complexity" evidence="1">
    <location>
        <begin position="178"/>
        <end position="187"/>
    </location>
</feature>
<accession>A0A0D2WJ73</accession>
<feature type="region of interest" description="Disordered" evidence="1">
    <location>
        <begin position="214"/>
        <end position="233"/>
    </location>
</feature>
<dbReference type="AlphaFoldDB" id="A0A0D2WJ73"/>
<proteinExistence type="predicted"/>
<feature type="region of interest" description="Disordered" evidence="1">
    <location>
        <begin position="165"/>
        <end position="191"/>
    </location>
</feature>
<evidence type="ECO:0000313" key="2">
    <source>
        <dbReference type="EMBL" id="KJE90045.1"/>
    </source>
</evidence>
<protein>
    <submittedName>
        <fullName evidence="2">Uncharacterized protein</fullName>
    </submittedName>
</protein>
<evidence type="ECO:0000313" key="3">
    <source>
        <dbReference type="Proteomes" id="UP000008743"/>
    </source>
</evidence>